<evidence type="ECO:0000313" key="1">
    <source>
        <dbReference type="EMBL" id="AYV48415.1"/>
    </source>
</evidence>
<reference evidence="2 3" key="1">
    <citation type="submission" date="2017-12" db="EMBL/GenBank/DDBJ databases">
        <title>The genome sequence of Caulobacter flavus CGMCC1 15093.</title>
        <authorList>
            <person name="Gao J."/>
            <person name="Mao X."/>
            <person name="Sun J."/>
        </authorList>
    </citation>
    <scope>NUCLEOTIDE SEQUENCE [LARGE SCALE GENOMIC DNA]</scope>
    <source>
        <strain evidence="2 3">CGMCC1 15093</strain>
    </source>
</reference>
<keyword evidence="4" id="KW-1185">Reference proteome</keyword>
<reference evidence="1 4" key="2">
    <citation type="submission" date="2018-01" db="EMBL/GenBank/DDBJ databases">
        <title>Complete genome sequence of Caulobacter flavus RHGG3.</title>
        <authorList>
            <person name="Yang E."/>
        </authorList>
    </citation>
    <scope>NUCLEOTIDE SEQUENCE [LARGE SCALE GENOMIC DNA]</scope>
    <source>
        <strain evidence="1 4">RHGG3</strain>
    </source>
</reference>
<gene>
    <name evidence="1" type="ORF">C1707_20315</name>
    <name evidence="2" type="ORF">CFHF_25685</name>
</gene>
<evidence type="ECO:0000313" key="2">
    <source>
        <dbReference type="EMBL" id="PLR06576.1"/>
    </source>
</evidence>
<dbReference type="Proteomes" id="UP000234483">
    <property type="component" value="Unassembled WGS sequence"/>
</dbReference>
<proteinExistence type="predicted"/>
<name>A0A2N5CLG1_9CAUL</name>
<dbReference type="KEGG" id="cfh:C1707_20315"/>
<accession>A0A2N5CLG1</accession>
<dbReference type="Proteomes" id="UP000281192">
    <property type="component" value="Chromosome"/>
</dbReference>
<dbReference type="EMBL" id="PJRQ01000052">
    <property type="protein sequence ID" value="PLR06576.1"/>
    <property type="molecule type" value="Genomic_DNA"/>
</dbReference>
<dbReference type="RefSeq" id="WP_101715752.1">
    <property type="nucleotide sequence ID" value="NZ_CP026100.1"/>
</dbReference>
<dbReference type="OrthoDB" id="7191880at2"/>
<dbReference type="AlphaFoldDB" id="A0A2N5CLG1"/>
<evidence type="ECO:0000313" key="4">
    <source>
        <dbReference type="Proteomes" id="UP000281192"/>
    </source>
</evidence>
<protein>
    <submittedName>
        <fullName evidence="2">Uncharacterized protein</fullName>
    </submittedName>
</protein>
<organism evidence="2 3">
    <name type="scientific">Caulobacter flavus</name>
    <dbReference type="NCBI Taxonomy" id="1679497"/>
    <lineage>
        <taxon>Bacteria</taxon>
        <taxon>Pseudomonadati</taxon>
        <taxon>Pseudomonadota</taxon>
        <taxon>Alphaproteobacteria</taxon>
        <taxon>Caulobacterales</taxon>
        <taxon>Caulobacteraceae</taxon>
        <taxon>Caulobacter</taxon>
    </lineage>
</organism>
<sequence length="126" mass="13301">MTFDKRILIGAMAAVVLLGVGGGLAAYVLRDTQAEEVQDGADDQLAVAGAKIAVQNRFPEATSVDFGKVFTHQDGEVVSVCGQVDVRQPQDGFDGPERFVWSDGALVVEEADGTDAVTAKWADVCE</sequence>
<evidence type="ECO:0000313" key="3">
    <source>
        <dbReference type="Proteomes" id="UP000234483"/>
    </source>
</evidence>
<dbReference type="EMBL" id="CP026100">
    <property type="protein sequence ID" value="AYV48415.1"/>
    <property type="molecule type" value="Genomic_DNA"/>
</dbReference>